<dbReference type="EMBL" id="CP030118">
    <property type="protein sequence ID" value="QDL09820.1"/>
    <property type="molecule type" value="Genomic_DNA"/>
</dbReference>
<keyword evidence="3" id="KW-1185">Reference proteome</keyword>
<dbReference type="Proteomes" id="UP000503129">
    <property type="component" value="Chromosome"/>
</dbReference>
<protein>
    <submittedName>
        <fullName evidence="2">Uncharacterized protein</fullName>
    </submittedName>
</protein>
<organism evidence="2 3">
    <name type="scientific">Brasilonema sennae CENA114</name>
    <dbReference type="NCBI Taxonomy" id="415709"/>
    <lineage>
        <taxon>Bacteria</taxon>
        <taxon>Bacillati</taxon>
        <taxon>Cyanobacteriota</taxon>
        <taxon>Cyanophyceae</taxon>
        <taxon>Nostocales</taxon>
        <taxon>Scytonemataceae</taxon>
        <taxon>Brasilonema</taxon>
        <taxon>Bromeliae group (in: Brasilonema)</taxon>
    </lineage>
</organism>
<keyword evidence="1" id="KW-0472">Membrane</keyword>
<reference evidence="2 3" key="1">
    <citation type="submission" date="2018-06" db="EMBL/GenBank/DDBJ databases">
        <title>Comparative genomics of Brasilonema spp. strains.</title>
        <authorList>
            <person name="Alvarenga D.O."/>
            <person name="Fiore M.F."/>
            <person name="Varani A.M."/>
        </authorList>
    </citation>
    <scope>NUCLEOTIDE SEQUENCE [LARGE SCALE GENOMIC DNA]</scope>
    <source>
        <strain evidence="2 3">CENA114</strain>
    </source>
</reference>
<dbReference type="AlphaFoldDB" id="A0A856MHW7"/>
<dbReference type="RefSeq" id="WP_171976901.1">
    <property type="nucleotide sequence ID" value="NZ_CAWOXK010000001.1"/>
</dbReference>
<keyword evidence="1" id="KW-0812">Transmembrane</keyword>
<evidence type="ECO:0000313" key="2">
    <source>
        <dbReference type="EMBL" id="QDL09820.1"/>
    </source>
</evidence>
<evidence type="ECO:0000256" key="1">
    <source>
        <dbReference type="SAM" id="Phobius"/>
    </source>
</evidence>
<sequence length="272" mass="30428">MNDQEMKGKISRERDYLLQKLWDARVIVSLVLIAVLVRVGYGGNTLAPTQVVNTYDLSKKTDNFIGEPVTVRSQPMKKVGQSSFTVSDQKLLGGEPVVVINASGLAFDLPTDSDTKVQVTGDVRNLNIQNIERNYNLNLQDKIYEDYINKPAIIAKSILLAPRVGQITQNPRKYYGTKVAVMGSVDNIQSPVLFTLDESYSLGTEDLLVLFVATPKRVINKNQTVGMVGVVRPFVAADIERDYGITWDQRVRRQLEADYKNKPVFVADTIYP</sequence>
<name>A0A856MHW7_9CYAN</name>
<feature type="transmembrane region" description="Helical" evidence="1">
    <location>
        <begin position="21"/>
        <end position="41"/>
    </location>
</feature>
<proteinExistence type="predicted"/>
<accession>A0A856MHW7</accession>
<evidence type="ECO:0000313" key="3">
    <source>
        <dbReference type="Proteomes" id="UP000503129"/>
    </source>
</evidence>
<gene>
    <name evidence="2" type="ORF">DP114_19725</name>
</gene>
<keyword evidence="1" id="KW-1133">Transmembrane helix</keyword>
<dbReference type="KEGG" id="bsen:DP114_19725"/>